<dbReference type="OrthoDB" id="3997913at2759"/>
<feature type="compositionally biased region" description="Low complexity" evidence="1">
    <location>
        <begin position="325"/>
        <end position="337"/>
    </location>
</feature>
<dbReference type="Proteomes" id="UP000307173">
    <property type="component" value="Unassembled WGS sequence"/>
</dbReference>
<feature type="compositionally biased region" description="Acidic residues" evidence="1">
    <location>
        <begin position="301"/>
        <end position="311"/>
    </location>
</feature>
<comment type="caution">
    <text evidence="2">The sequence shown here is derived from an EMBL/GenBank/DDBJ whole genome shotgun (WGS) entry which is preliminary data.</text>
</comment>
<sequence>MIGLFIKLASLTTIVYPLINTIDLLVSLQTSFSQNAIATLTDTIPLVHQDAARIQETMAYWILISLWLYTIQCQPLSSLIQFLPFASLFVIYIQIWLAFPIIPSPRLNKKVTGSFIIYDYYFSNNMKNLKGLQLYYKSVVGSLGIYICRGITKFPALSKGISLFNVDVKYYETLFSRMAYGRHENATSELPSYGTMNNWTRLWGIVPDWNLQEVQDIGIFKTVVEALIAPWSSFRFSQPATLDKKGKTPSPTGSFDDFAIVNKKELNEAVNNTINIPKRRVVSEKTRPTSRQASSSNLATEEVDGDYDDNENSSLLGTSKKKNSRSISTSSSWFRSK</sequence>
<evidence type="ECO:0000313" key="2">
    <source>
        <dbReference type="EMBL" id="TID20480.1"/>
    </source>
</evidence>
<organism evidence="2 3">
    <name type="scientific">Pichia inconspicua</name>
    <dbReference type="NCBI Taxonomy" id="52247"/>
    <lineage>
        <taxon>Eukaryota</taxon>
        <taxon>Fungi</taxon>
        <taxon>Dikarya</taxon>
        <taxon>Ascomycota</taxon>
        <taxon>Saccharomycotina</taxon>
        <taxon>Pichiomycetes</taxon>
        <taxon>Pichiales</taxon>
        <taxon>Pichiaceae</taxon>
        <taxon>Pichia</taxon>
    </lineage>
</organism>
<proteinExistence type="predicted"/>
<name>A0A4T0WYD7_9ASCO</name>
<keyword evidence="3" id="KW-1185">Reference proteome</keyword>
<feature type="region of interest" description="Disordered" evidence="1">
    <location>
        <begin position="281"/>
        <end position="337"/>
    </location>
</feature>
<evidence type="ECO:0008006" key="4">
    <source>
        <dbReference type="Google" id="ProtNLM"/>
    </source>
</evidence>
<gene>
    <name evidence="2" type="ORF">CANINC_003597</name>
</gene>
<dbReference type="AlphaFoldDB" id="A0A4T0WYD7"/>
<evidence type="ECO:0000256" key="1">
    <source>
        <dbReference type="SAM" id="MobiDB-lite"/>
    </source>
</evidence>
<dbReference type="EMBL" id="SELW01000569">
    <property type="protein sequence ID" value="TID20480.1"/>
    <property type="molecule type" value="Genomic_DNA"/>
</dbReference>
<reference evidence="2 3" key="1">
    <citation type="journal article" date="2019" name="Front. Genet.">
        <title>Whole-Genome Sequencing of the Opportunistic Yeast Pathogen Candida inconspicua Uncovers Its Hybrid Origin.</title>
        <authorList>
            <person name="Mixao V."/>
            <person name="Hansen A.P."/>
            <person name="Saus E."/>
            <person name="Boekhout T."/>
            <person name="Lass-Florl C."/>
            <person name="Gabaldon T."/>
        </authorList>
    </citation>
    <scope>NUCLEOTIDE SEQUENCE [LARGE SCALE GENOMIC DNA]</scope>
    <source>
        <strain evidence="2 3">CBS 180</strain>
    </source>
</reference>
<accession>A0A4T0WYD7</accession>
<feature type="compositionally biased region" description="Polar residues" evidence="1">
    <location>
        <begin position="289"/>
        <end position="299"/>
    </location>
</feature>
<evidence type="ECO:0000313" key="3">
    <source>
        <dbReference type="Proteomes" id="UP000307173"/>
    </source>
</evidence>
<protein>
    <recommendedName>
        <fullName evidence="4">Protein YOP1</fullName>
    </recommendedName>
</protein>